<reference evidence="4" key="1">
    <citation type="submission" date="2022-05" db="EMBL/GenBank/DDBJ databases">
        <title>Genomic analysis of Brachybacterium sp. CBA3104.</title>
        <authorList>
            <person name="Roh S.W."/>
            <person name="Kim Y.B."/>
            <person name="Kim Y."/>
        </authorList>
    </citation>
    <scope>NUCLEOTIDE SEQUENCE</scope>
    <source>
        <strain evidence="4">CBA3104</strain>
    </source>
</reference>
<dbReference type="EMBL" id="CP097218">
    <property type="protein sequence ID" value="UQN28867.1"/>
    <property type="molecule type" value="Genomic_DNA"/>
</dbReference>
<proteinExistence type="predicted"/>
<dbReference type="Proteomes" id="UP001055868">
    <property type="component" value="Chromosome"/>
</dbReference>
<feature type="region of interest" description="Disordered" evidence="1">
    <location>
        <begin position="642"/>
        <end position="666"/>
    </location>
</feature>
<dbReference type="Pfam" id="PF25837">
    <property type="entry name" value="Apionate_lact_N"/>
    <property type="match status" value="1"/>
</dbReference>
<evidence type="ECO:0000259" key="3">
    <source>
        <dbReference type="Pfam" id="PF25838"/>
    </source>
</evidence>
<gene>
    <name evidence="4" type="ORF">M4486_14725</name>
</gene>
<name>A0ABY4N504_9MICO</name>
<feature type="compositionally biased region" description="Basic and acidic residues" evidence="1">
    <location>
        <begin position="644"/>
        <end position="658"/>
    </location>
</feature>
<evidence type="ECO:0000313" key="5">
    <source>
        <dbReference type="Proteomes" id="UP001055868"/>
    </source>
</evidence>
<evidence type="ECO:0000313" key="4">
    <source>
        <dbReference type="EMBL" id="UQN28867.1"/>
    </source>
</evidence>
<evidence type="ECO:0000259" key="2">
    <source>
        <dbReference type="Pfam" id="PF25837"/>
    </source>
</evidence>
<dbReference type="InterPro" id="IPR058788">
    <property type="entry name" value="ApnL_N"/>
</dbReference>
<protein>
    <submittedName>
        <fullName evidence="4">Uncharacterized protein</fullName>
    </submittedName>
</protein>
<sequence length="666" mass="70453">MTDGAEPMAETPFALSAPSAPSGETIADPRTAHRLGPWSLRSEGDEISEIAWRGTVLLESVRPALRDRDWDTVPPQVLEEEWTGPGADDAPAPDDAAASLTRTLRVRYAGAGGEANALSVLTVTPERLSLRFTITPDAALTTNRVGLTAMLPRAMAGDDAVVTTVRGDRRDFRFPRQISPWQPLFDIRALDLDHAGERARLELLGDVFEMEDQRNWTDASFKIYSRPLALPFPYEVAAGESVTQEITLVPEPSAAAPQAAPDQAASAHSAPAPTAPTRPARRPSAPVRLADLLAAAAPCTFPRLGLGATTEAAAVRSGGPLPISADAGFDHLMVEVSERFDPERVLAAAAREAAATGLPVDLRIIASESTDVPGLLAAADAAGLPVRRIGIVDEARHVTTAELWERLRTASRGRDAELVAGARTHFTELNREIHAIPDAALLSFPSTPQMHMRENWHVAESVAALGDVLASARMLRPTARLHLGPLTLRPRVNAVATQAELVDRGDASGWGAHLVPGSTDPRQRTTWAAAWAAAALAEAAHAGVGTVTLGELAGPRGVLTDDAQSPLTPLGELLVALATRSGREVRVVRSPGGPGTALIACEDEVLLVNARLEDWEVAADGDDGSPLRVPAGTVRRIDAVGTAVEDRVSRNPEHHPADGTEPAPRA</sequence>
<feature type="domain" description="D-apionate lactonase TIM barrel" evidence="3">
    <location>
        <begin position="325"/>
        <end position="580"/>
    </location>
</feature>
<dbReference type="InterPro" id="IPR058787">
    <property type="entry name" value="ApnL_M"/>
</dbReference>
<evidence type="ECO:0000256" key="1">
    <source>
        <dbReference type="SAM" id="MobiDB-lite"/>
    </source>
</evidence>
<feature type="region of interest" description="Disordered" evidence="1">
    <location>
        <begin position="1"/>
        <end position="37"/>
    </location>
</feature>
<dbReference type="RefSeq" id="WP_249477993.1">
    <property type="nucleotide sequence ID" value="NZ_CP097218.1"/>
</dbReference>
<keyword evidence="5" id="KW-1185">Reference proteome</keyword>
<organism evidence="4 5">
    <name type="scientific">Brachybacterium kimchii</name>
    <dbReference type="NCBI Taxonomy" id="2942909"/>
    <lineage>
        <taxon>Bacteria</taxon>
        <taxon>Bacillati</taxon>
        <taxon>Actinomycetota</taxon>
        <taxon>Actinomycetes</taxon>
        <taxon>Micrococcales</taxon>
        <taxon>Dermabacteraceae</taxon>
        <taxon>Brachybacterium</taxon>
    </lineage>
</organism>
<feature type="domain" description="D-apionate lactonase N-terminal" evidence="2">
    <location>
        <begin position="27"/>
        <end position="249"/>
    </location>
</feature>
<dbReference type="Pfam" id="PF25838">
    <property type="entry name" value="Apionate_lact_M"/>
    <property type="match status" value="1"/>
</dbReference>
<accession>A0ABY4N504</accession>
<feature type="region of interest" description="Disordered" evidence="1">
    <location>
        <begin position="253"/>
        <end position="284"/>
    </location>
</feature>